<keyword evidence="1" id="KW-0472">Membrane</keyword>
<feature type="transmembrane region" description="Helical" evidence="1">
    <location>
        <begin position="301"/>
        <end position="319"/>
    </location>
</feature>
<evidence type="ECO:0000313" key="4">
    <source>
        <dbReference type="Proteomes" id="UP001642484"/>
    </source>
</evidence>
<feature type="transmembrane region" description="Helical" evidence="1">
    <location>
        <begin position="270"/>
        <end position="289"/>
    </location>
</feature>
<keyword evidence="4" id="KW-1185">Reference proteome</keyword>
<dbReference type="PRINTS" id="PR00114">
    <property type="entry name" value="STPHPHTASE"/>
</dbReference>
<evidence type="ECO:0000256" key="1">
    <source>
        <dbReference type="SAM" id="Phobius"/>
    </source>
</evidence>
<accession>A0ABP0RE50</accession>
<dbReference type="PANTHER" id="PTHR46422:SF4">
    <property type="entry name" value="SERINE_THREONINE-PROTEIN PHOSPHATASE BSL3"/>
    <property type="match status" value="1"/>
</dbReference>
<name>A0ABP0RE50_9DINO</name>
<protein>
    <recommendedName>
        <fullName evidence="2">Serine/threonine specific protein phosphatases domain-containing protein</fullName>
    </recommendedName>
</protein>
<dbReference type="EMBL" id="CAXAMN010025884">
    <property type="protein sequence ID" value="CAK9098866.1"/>
    <property type="molecule type" value="Genomic_DNA"/>
</dbReference>
<dbReference type="Gene3D" id="3.60.21.10">
    <property type="match status" value="2"/>
</dbReference>
<dbReference type="Proteomes" id="UP001642484">
    <property type="component" value="Unassembled WGS sequence"/>
</dbReference>
<dbReference type="Pfam" id="PF00149">
    <property type="entry name" value="Metallophos"/>
    <property type="match status" value="1"/>
</dbReference>
<organism evidence="3 4">
    <name type="scientific">Durusdinium trenchii</name>
    <dbReference type="NCBI Taxonomy" id="1381693"/>
    <lineage>
        <taxon>Eukaryota</taxon>
        <taxon>Sar</taxon>
        <taxon>Alveolata</taxon>
        <taxon>Dinophyceae</taxon>
        <taxon>Suessiales</taxon>
        <taxon>Symbiodiniaceae</taxon>
        <taxon>Durusdinium</taxon>
    </lineage>
</organism>
<feature type="domain" description="Serine/threonine specific protein phosphatases" evidence="2">
    <location>
        <begin position="476"/>
        <end position="481"/>
    </location>
</feature>
<feature type="transmembrane region" description="Helical" evidence="1">
    <location>
        <begin position="428"/>
        <end position="449"/>
    </location>
</feature>
<feature type="transmembrane region" description="Helical" evidence="1">
    <location>
        <begin position="455"/>
        <end position="476"/>
    </location>
</feature>
<evidence type="ECO:0000313" key="3">
    <source>
        <dbReference type="EMBL" id="CAK9098866.1"/>
    </source>
</evidence>
<evidence type="ECO:0000259" key="2">
    <source>
        <dbReference type="PROSITE" id="PS00125"/>
    </source>
</evidence>
<feature type="transmembrane region" description="Helical" evidence="1">
    <location>
        <begin position="201"/>
        <end position="219"/>
    </location>
</feature>
<gene>
    <name evidence="3" type="ORF">CCMP2556_LOCUS46802</name>
</gene>
<dbReference type="InterPro" id="IPR006186">
    <property type="entry name" value="Ser/Thr-sp_prot-phosphatase"/>
</dbReference>
<reference evidence="3 4" key="1">
    <citation type="submission" date="2024-02" db="EMBL/GenBank/DDBJ databases">
        <authorList>
            <person name="Chen Y."/>
            <person name="Shah S."/>
            <person name="Dougan E. K."/>
            <person name="Thang M."/>
            <person name="Chan C."/>
        </authorList>
    </citation>
    <scope>NUCLEOTIDE SEQUENCE [LARGE SCALE GENOMIC DNA]</scope>
</reference>
<sequence>MLDRDWTPNGVALDRLLGKGESNQADKICLLAKACQRQLSSYPSLVRVRAPAKVFGDIHGQFRDLLLLFGLFGKPFHCGGDIQTTSYVFNGDFVDRGEHQPLRRNKLSLAGWEVVEAVTTQSVRATNISCVPHNIDAFYFLDESGIQQNAAALKIWEKRGWKVMSYDMIPGTEGVDSARLTGKELKFAPPKWLARNWLRKFLLLNVLIPCYWFAGLSKLRYCGLLHNLSGAWIYGPLHGERDHSLVTGLTAWVLGQPGIWGLKVPWTCMLLSWGNFLVEIVLPVAAMLSMTEGPVQRKMRFTFLIGAASFHVGIFILMSPNFTRQMLLLIFATNPGSLFDAEDEAAKKAPEQSLASTGGSQRLQQPAALVGEYLRAIYAMMIWTGWNLAQFFSDYDHLAGNILPNTHHDMYFPFSEFPMFAYTKDTTYAMWSCAFLLLAWGALLIKMIYDVNEAMLEVVTLLFALHVVYPMQVYLVRGNHEFRDMSENMGDLGFLSPGRSVTGFDVTCFGQEKGRRIRGICMVCHRQGAFP</sequence>
<dbReference type="InterPro" id="IPR029052">
    <property type="entry name" value="Metallo-depent_PP-like"/>
</dbReference>
<dbReference type="InterPro" id="IPR004843">
    <property type="entry name" value="Calcineurin-like_PHP"/>
</dbReference>
<dbReference type="PANTHER" id="PTHR46422">
    <property type="entry name" value="SERINE/THREONINE-PROTEIN PHOSPHATASE BSL3"/>
    <property type="match status" value="1"/>
</dbReference>
<dbReference type="PROSITE" id="PS00125">
    <property type="entry name" value="SER_THR_PHOSPHATASE"/>
    <property type="match status" value="1"/>
</dbReference>
<dbReference type="SUPFAM" id="SSF56300">
    <property type="entry name" value="Metallo-dependent phosphatases"/>
    <property type="match status" value="2"/>
</dbReference>
<comment type="caution">
    <text evidence="3">The sequence shown here is derived from an EMBL/GenBank/DDBJ whole genome shotgun (WGS) entry which is preliminary data.</text>
</comment>
<keyword evidence="1" id="KW-0812">Transmembrane</keyword>
<proteinExistence type="predicted"/>
<keyword evidence="1" id="KW-1133">Transmembrane helix</keyword>